<dbReference type="AlphaFoldDB" id="A0A6N2NFI6"/>
<comment type="similarity">
    <text evidence="2">Belongs to the TALE/BELL homeobox family.</text>
</comment>
<name>A0A6N2NFI6_SALVM</name>
<comment type="subcellular location">
    <subcellularLocation>
        <location evidence="1 8">Nucleus</location>
    </subcellularLocation>
</comment>
<dbReference type="InterPro" id="IPR008422">
    <property type="entry name" value="KN_HD"/>
</dbReference>
<dbReference type="SUPFAM" id="SSF46689">
    <property type="entry name" value="Homeodomain-like"/>
    <property type="match status" value="1"/>
</dbReference>
<keyword evidence="7 8" id="KW-0539">Nucleus</keyword>
<evidence type="ECO:0000256" key="8">
    <source>
        <dbReference type="PROSITE-ProRule" id="PRU00108"/>
    </source>
</evidence>
<evidence type="ECO:0000256" key="4">
    <source>
        <dbReference type="ARBA" id="ARBA00023125"/>
    </source>
</evidence>
<feature type="region of interest" description="Disordered" evidence="9">
    <location>
        <begin position="726"/>
        <end position="753"/>
    </location>
</feature>
<organism evidence="11">
    <name type="scientific">Salix viminalis</name>
    <name type="common">Common osier</name>
    <name type="synonym">Basket willow</name>
    <dbReference type="NCBI Taxonomy" id="40686"/>
    <lineage>
        <taxon>Eukaryota</taxon>
        <taxon>Viridiplantae</taxon>
        <taxon>Streptophyta</taxon>
        <taxon>Embryophyta</taxon>
        <taxon>Tracheophyta</taxon>
        <taxon>Spermatophyta</taxon>
        <taxon>Magnoliopsida</taxon>
        <taxon>eudicotyledons</taxon>
        <taxon>Gunneridae</taxon>
        <taxon>Pentapetalae</taxon>
        <taxon>rosids</taxon>
        <taxon>fabids</taxon>
        <taxon>Malpighiales</taxon>
        <taxon>Salicaceae</taxon>
        <taxon>Saliceae</taxon>
        <taxon>Salix</taxon>
    </lineage>
</organism>
<dbReference type="InterPro" id="IPR050224">
    <property type="entry name" value="TALE_homeobox"/>
</dbReference>
<proteinExistence type="inferred from homology"/>
<evidence type="ECO:0000256" key="5">
    <source>
        <dbReference type="ARBA" id="ARBA00023155"/>
    </source>
</evidence>
<reference evidence="11" key="1">
    <citation type="submission" date="2019-03" db="EMBL/GenBank/DDBJ databases">
        <authorList>
            <person name="Mank J."/>
            <person name="Almeida P."/>
        </authorList>
    </citation>
    <scope>NUCLEOTIDE SEQUENCE</scope>
    <source>
        <strain evidence="11">78183</strain>
    </source>
</reference>
<evidence type="ECO:0000256" key="7">
    <source>
        <dbReference type="ARBA" id="ARBA00023242"/>
    </source>
</evidence>
<dbReference type="InterPro" id="IPR001356">
    <property type="entry name" value="HD"/>
</dbReference>
<dbReference type="PROSITE" id="PS50071">
    <property type="entry name" value="HOMEOBOX_2"/>
    <property type="match status" value="1"/>
</dbReference>
<dbReference type="PANTHER" id="PTHR11850">
    <property type="entry name" value="HOMEOBOX PROTEIN TRANSCRIPTION FACTORS"/>
    <property type="match status" value="1"/>
</dbReference>
<keyword evidence="5 8" id="KW-0371">Homeobox</keyword>
<evidence type="ECO:0000313" key="11">
    <source>
        <dbReference type="EMBL" id="VFU65914.1"/>
    </source>
</evidence>
<dbReference type="SMART" id="SM00389">
    <property type="entry name" value="HOX"/>
    <property type="match status" value="1"/>
</dbReference>
<dbReference type="InterPro" id="IPR006563">
    <property type="entry name" value="POX_dom"/>
</dbReference>
<evidence type="ECO:0000256" key="1">
    <source>
        <dbReference type="ARBA" id="ARBA00004123"/>
    </source>
</evidence>
<evidence type="ECO:0000256" key="2">
    <source>
        <dbReference type="ARBA" id="ARBA00006454"/>
    </source>
</evidence>
<feature type="compositionally biased region" description="Basic and acidic residues" evidence="9">
    <location>
        <begin position="726"/>
        <end position="735"/>
    </location>
</feature>
<keyword evidence="6" id="KW-0804">Transcription</keyword>
<evidence type="ECO:0000256" key="9">
    <source>
        <dbReference type="SAM" id="MobiDB-lite"/>
    </source>
</evidence>
<dbReference type="Pfam" id="PF05920">
    <property type="entry name" value="Homeobox_KN"/>
    <property type="match status" value="1"/>
</dbReference>
<dbReference type="EMBL" id="CAADRP010002307">
    <property type="protein sequence ID" value="VFU65914.1"/>
    <property type="molecule type" value="Genomic_DNA"/>
</dbReference>
<dbReference type="InterPro" id="IPR009057">
    <property type="entry name" value="Homeodomain-like_sf"/>
</dbReference>
<evidence type="ECO:0000256" key="3">
    <source>
        <dbReference type="ARBA" id="ARBA00023015"/>
    </source>
</evidence>
<dbReference type="CDD" id="cd00086">
    <property type="entry name" value="homeodomain"/>
    <property type="match status" value="1"/>
</dbReference>
<dbReference type="Gene3D" id="1.10.10.60">
    <property type="entry name" value="Homeodomain-like"/>
    <property type="match status" value="1"/>
</dbReference>
<dbReference type="SMART" id="SM00574">
    <property type="entry name" value="POX"/>
    <property type="match status" value="1"/>
</dbReference>
<feature type="region of interest" description="Disordered" evidence="9">
    <location>
        <begin position="33"/>
        <end position="55"/>
    </location>
</feature>
<dbReference type="GO" id="GO:0006355">
    <property type="term" value="P:regulation of DNA-templated transcription"/>
    <property type="evidence" value="ECO:0007669"/>
    <property type="project" value="InterPro"/>
</dbReference>
<accession>A0A6N2NFI6</accession>
<keyword evidence="4 8" id="KW-0238">DNA-binding</keyword>
<sequence>MVLRRPAMNRSCNRENPDILIVMIAEKQIMRGDGDDKERETMGPQKPAREMSGTAPKSNCFPISFPSFLSPSTCFTLSLQFSLHEGVHFMHPQKLFFLAFCYPLSCFLETVYKVCWSTLYYRVCLFLGDHHSANVNKKYKPSRLSELRIVQLWNADYSSVVHDLHVPIDMAGRNSVTMDCSTQRTPNSLVQLDSFNLFNLNHHNQTLVGFSMPPTLQGEPISDLHANVHMANRSSFMNSDALVASFGRNVGGDALPGCSRSAGNTPFEEQFGGGISDYALATLVDTRSGLQENLNNLAISGPSSYPLEELRSFVSNDCTNALNSSLPSSLNYGCGEVFGSANGKEDFDRFPTSRELGGRAPLRAGFQPHLSIGNLQPNDWTTSNGVNVSEDEPFASGKLANELSLSLATSQPSVMDSRSIPDQCSDITCNHAARHFSNETRLGSEQNSCSRKDLSLSCSSYKTGQSSQVLLGSRYLHVIQEILAQIASYSLENLDQVRSSSAGFKTGASALFSSSYAMEGGAPPMGFDKSPGLDVQMDPALQKRALEAKRTHLLALLQLVDERYSQCLDEIHTVISAFHAATELDPQIHTRLALQTISLLYKRLRERISNQILAMGSHLDSGDTIETEGSVETSYLQKQWTLQQLKKNDHQLWRPQRGLPERSVSVLRAWMFQNFLHPYPKDAEKHLLAVKSGLTRSQVSNWFINARVRLWKPMIEEMYAEMNRRKGRQNEEGANRNHRGLISINNPRFNAMQ</sequence>
<dbReference type="Pfam" id="PF07526">
    <property type="entry name" value="POX"/>
    <property type="match status" value="1"/>
</dbReference>
<dbReference type="GO" id="GO:0005634">
    <property type="term" value="C:nucleus"/>
    <property type="evidence" value="ECO:0007669"/>
    <property type="project" value="UniProtKB-SubCell"/>
</dbReference>
<feature type="domain" description="Homeobox" evidence="10">
    <location>
        <begin position="650"/>
        <end position="713"/>
    </location>
</feature>
<protein>
    <recommendedName>
        <fullName evidence="10">Homeobox domain-containing protein</fullName>
    </recommendedName>
</protein>
<feature type="compositionally biased region" description="Polar residues" evidence="9">
    <location>
        <begin position="743"/>
        <end position="753"/>
    </location>
</feature>
<feature type="DNA-binding region" description="Homeobox" evidence="8">
    <location>
        <begin position="652"/>
        <end position="714"/>
    </location>
</feature>
<dbReference type="GO" id="GO:0003677">
    <property type="term" value="F:DNA binding"/>
    <property type="evidence" value="ECO:0007669"/>
    <property type="project" value="UniProtKB-UniRule"/>
</dbReference>
<keyword evidence="3" id="KW-0805">Transcription regulation</keyword>
<gene>
    <name evidence="11" type="ORF">SVIM_LOCUS508083</name>
</gene>
<evidence type="ECO:0000256" key="6">
    <source>
        <dbReference type="ARBA" id="ARBA00023163"/>
    </source>
</evidence>
<evidence type="ECO:0000259" key="10">
    <source>
        <dbReference type="PROSITE" id="PS50071"/>
    </source>
</evidence>